<dbReference type="EMBL" id="CP016808">
    <property type="protein sequence ID" value="ANY69751.1"/>
    <property type="molecule type" value="Genomic_DNA"/>
</dbReference>
<name>A0A1B2DPW5_9BACL</name>
<dbReference type="GO" id="GO:0006355">
    <property type="term" value="P:regulation of DNA-templated transcription"/>
    <property type="evidence" value="ECO:0007669"/>
    <property type="project" value="InterPro"/>
</dbReference>
<dbReference type="SMART" id="SM00421">
    <property type="entry name" value="HTH_LUXR"/>
    <property type="match status" value="1"/>
</dbReference>
<evidence type="ECO:0000313" key="6">
    <source>
        <dbReference type="EMBL" id="ANY69751.1"/>
    </source>
</evidence>
<reference evidence="6" key="1">
    <citation type="submission" date="2016-08" db="EMBL/GenBank/DDBJ databases">
        <title>Complete Genome Seqeunce of Paenibacillus sp. BIHB 4019 from tea rhizoplane.</title>
        <authorList>
            <person name="Thakur R."/>
            <person name="Swarnkar M.K."/>
            <person name="Gulati A."/>
        </authorList>
    </citation>
    <scope>NUCLEOTIDE SEQUENCE [LARGE SCALE GENOMIC DNA]</scope>
    <source>
        <strain evidence="6">BIHB4019</strain>
    </source>
</reference>
<dbReference type="GO" id="GO:0003677">
    <property type="term" value="F:DNA binding"/>
    <property type="evidence" value="ECO:0007669"/>
    <property type="project" value="UniProtKB-KW"/>
</dbReference>
<sequence length="361" mass="40661">MNKQRESVRKQLAKLEEANLRSSEYRERLLAELRTTMPFAAACCTLVDPHTMLSTGAVTEEGVEAIHHLLFEYEYLREDFNSYEELAKLAEPVATLSGATEGDLSRSLKFMKVLQPAGFGDELRAALIVDGACWGYLTLFRLLHEPFFQEEERLYIASLVPSMARTLKKASLLLPDSEGAAFLDDPGILILSEQLLLLSSNDAANSWLSLLRDWEFIDEQTLPRPIRAVCSRALAASTKDREPQTDAKVCIRIPDGPYLSLRASMLQAADHSVQLAVWFELAKPGDILPIIAEAYALTSREKQLVERLWRGLSTKELASSLHISSYTVQDHLKSIFAKTEVSSRRELIWKLFSRYNLPANE</sequence>
<evidence type="ECO:0000256" key="1">
    <source>
        <dbReference type="ARBA" id="ARBA00023015"/>
    </source>
</evidence>
<dbReference type="InterPro" id="IPR016032">
    <property type="entry name" value="Sig_transdc_resp-reg_C-effctor"/>
</dbReference>
<dbReference type="SUPFAM" id="SSF46894">
    <property type="entry name" value="C-terminal effector domain of the bipartite response regulators"/>
    <property type="match status" value="1"/>
</dbReference>
<keyword evidence="2" id="KW-0238">DNA-binding</keyword>
<dbReference type="InterPro" id="IPR000792">
    <property type="entry name" value="Tscrpt_reg_LuxR_C"/>
</dbReference>
<evidence type="ECO:0000256" key="3">
    <source>
        <dbReference type="ARBA" id="ARBA00023163"/>
    </source>
</evidence>
<dbReference type="Gene3D" id="1.10.10.10">
    <property type="entry name" value="Winged helix-like DNA-binding domain superfamily/Winged helix DNA-binding domain"/>
    <property type="match status" value="1"/>
</dbReference>
<keyword evidence="3" id="KW-0804">Transcription</keyword>
<dbReference type="PANTHER" id="PTHR44688:SF16">
    <property type="entry name" value="DNA-BINDING TRANSCRIPTIONAL ACTIVATOR DEVR_DOSR"/>
    <property type="match status" value="1"/>
</dbReference>
<gene>
    <name evidence="6" type="ORF">BBD42_27095</name>
</gene>
<feature type="coiled-coil region" evidence="4">
    <location>
        <begin position="1"/>
        <end position="28"/>
    </location>
</feature>
<keyword evidence="4" id="KW-0175">Coiled coil</keyword>
<dbReference type="AlphaFoldDB" id="A0A1B2DPW5"/>
<dbReference type="RefSeq" id="WP_099520738.1">
    <property type="nucleotide sequence ID" value="NZ_CP016808.1"/>
</dbReference>
<evidence type="ECO:0000256" key="2">
    <source>
        <dbReference type="ARBA" id="ARBA00023125"/>
    </source>
</evidence>
<dbReference type="Pfam" id="PF00196">
    <property type="entry name" value="GerE"/>
    <property type="match status" value="1"/>
</dbReference>
<evidence type="ECO:0000259" key="5">
    <source>
        <dbReference type="PROSITE" id="PS50043"/>
    </source>
</evidence>
<keyword evidence="1" id="KW-0805">Transcription regulation</keyword>
<dbReference type="PROSITE" id="PS50043">
    <property type="entry name" value="HTH_LUXR_2"/>
    <property type="match status" value="1"/>
</dbReference>
<dbReference type="PANTHER" id="PTHR44688">
    <property type="entry name" value="DNA-BINDING TRANSCRIPTIONAL ACTIVATOR DEVR_DOSR"/>
    <property type="match status" value="1"/>
</dbReference>
<accession>A0A1B2DPW5</accession>
<organism evidence="6">
    <name type="scientific">Paenibacillus sp. BIHB 4019</name>
    <dbReference type="NCBI Taxonomy" id="1870819"/>
    <lineage>
        <taxon>Bacteria</taxon>
        <taxon>Bacillati</taxon>
        <taxon>Bacillota</taxon>
        <taxon>Bacilli</taxon>
        <taxon>Bacillales</taxon>
        <taxon>Paenibacillaceae</taxon>
        <taxon>Paenibacillus</taxon>
    </lineage>
</organism>
<dbReference type="CDD" id="cd06170">
    <property type="entry name" value="LuxR_C_like"/>
    <property type="match status" value="1"/>
</dbReference>
<proteinExistence type="predicted"/>
<evidence type="ECO:0000256" key="4">
    <source>
        <dbReference type="SAM" id="Coils"/>
    </source>
</evidence>
<dbReference type="PRINTS" id="PR00038">
    <property type="entry name" value="HTHLUXR"/>
</dbReference>
<protein>
    <submittedName>
        <fullName evidence="6">Helix-turn-helix transcriptional regulator</fullName>
    </submittedName>
</protein>
<feature type="domain" description="HTH luxR-type" evidence="5">
    <location>
        <begin position="290"/>
        <end position="355"/>
    </location>
</feature>
<dbReference type="InterPro" id="IPR036388">
    <property type="entry name" value="WH-like_DNA-bd_sf"/>
</dbReference>